<sequence>MKVTELYIKEYNQFKDFRLDLTYPEGHPKAGQALDKVCFIGQSGTGKTSILNLISSLIESKIDIPYGQHIRHTFTDNNPPKSWVYSSNEKNKIIPESFLGKIVVIENSKDRFNELVIVNELVEITQNGYSSKVSVFNNQEMLDDGNVEIFLEKYNHKKKELINYEAGLSFKQIENEKNSSKISIDNNSNIIKIANLDFNEIWQKINNVLTSYREQEIKERIKMSEVIQNSLSDQYKILKTVEDFNNWQKSNINPIFKLAEYLDSLLNEFNLQVRTKLDFQKTEDISSIKIETINGVEVPNPFLSSGTKQVIFTGLPLYSLKPDNLIILFDEPECSLYPNIQLKIVDFYKSLTHNCQLFFATHSPLVASSFEPWEIVELKFNDEGYVYQELYYDKEKGRNVDNYTIYPQYLTWTGILQKVFDLDQEGNDLRNKQLVRIATLESQLKHNHLSLEKKKEKFEEYKKLATLLNWELK</sequence>
<dbReference type="Proteomes" id="UP000524404">
    <property type="component" value="Unassembled WGS sequence"/>
</dbReference>
<dbReference type="AlphaFoldDB" id="A0A841ESF7"/>
<dbReference type="Pfam" id="PF13175">
    <property type="entry name" value="AAA_15"/>
    <property type="match status" value="1"/>
</dbReference>
<protein>
    <submittedName>
        <fullName evidence="2">ABC-type lipoprotein export system ATPase subunit</fullName>
    </submittedName>
</protein>
<accession>A0A841ESF7</accession>
<keyword evidence="3" id="KW-1185">Reference proteome</keyword>
<gene>
    <name evidence="2" type="ORF">HNP25_002624</name>
</gene>
<organism evidence="2 3">
    <name type="scientific">Arcicella rosea</name>
    <dbReference type="NCBI Taxonomy" id="502909"/>
    <lineage>
        <taxon>Bacteria</taxon>
        <taxon>Pseudomonadati</taxon>
        <taxon>Bacteroidota</taxon>
        <taxon>Cytophagia</taxon>
        <taxon>Cytophagales</taxon>
        <taxon>Flectobacillaceae</taxon>
        <taxon>Arcicella</taxon>
    </lineage>
</organism>
<dbReference type="PANTHER" id="PTHR32182">
    <property type="entry name" value="DNA REPLICATION AND REPAIR PROTEIN RECF"/>
    <property type="match status" value="1"/>
</dbReference>
<keyword evidence="2" id="KW-0449">Lipoprotein</keyword>
<dbReference type="Gene3D" id="3.40.50.300">
    <property type="entry name" value="P-loop containing nucleotide triphosphate hydrolases"/>
    <property type="match status" value="1"/>
</dbReference>
<dbReference type="PANTHER" id="PTHR32182:SF22">
    <property type="entry name" value="ATP-DEPENDENT ENDONUCLEASE, OLD FAMILY-RELATED"/>
    <property type="match status" value="1"/>
</dbReference>
<evidence type="ECO:0000313" key="3">
    <source>
        <dbReference type="Proteomes" id="UP000524404"/>
    </source>
</evidence>
<dbReference type="RefSeq" id="WP_184134685.1">
    <property type="nucleotide sequence ID" value="NZ_JACHKT010000018.1"/>
</dbReference>
<feature type="domain" description="Endonuclease GajA/Old nuclease/RecF-like AAA" evidence="1">
    <location>
        <begin position="1"/>
        <end position="366"/>
    </location>
</feature>
<reference evidence="2 3" key="1">
    <citation type="submission" date="2020-08" db="EMBL/GenBank/DDBJ databases">
        <title>Functional genomics of gut bacteria from endangered species of beetles.</title>
        <authorList>
            <person name="Carlos-Shanley C."/>
        </authorList>
    </citation>
    <scope>NUCLEOTIDE SEQUENCE [LARGE SCALE GENOMIC DNA]</scope>
    <source>
        <strain evidence="2 3">S00070</strain>
    </source>
</reference>
<dbReference type="EMBL" id="JACHKT010000018">
    <property type="protein sequence ID" value="MBB6003963.1"/>
    <property type="molecule type" value="Genomic_DNA"/>
</dbReference>
<comment type="caution">
    <text evidence="2">The sequence shown here is derived from an EMBL/GenBank/DDBJ whole genome shotgun (WGS) entry which is preliminary data.</text>
</comment>
<name>A0A841ESF7_9BACT</name>
<evidence type="ECO:0000313" key="2">
    <source>
        <dbReference type="EMBL" id="MBB6003963.1"/>
    </source>
</evidence>
<dbReference type="InterPro" id="IPR027417">
    <property type="entry name" value="P-loop_NTPase"/>
</dbReference>
<dbReference type="SUPFAM" id="SSF52540">
    <property type="entry name" value="P-loop containing nucleoside triphosphate hydrolases"/>
    <property type="match status" value="1"/>
</dbReference>
<dbReference type="InterPro" id="IPR041685">
    <property type="entry name" value="AAA_GajA/Old/RecF-like"/>
</dbReference>
<evidence type="ECO:0000259" key="1">
    <source>
        <dbReference type="Pfam" id="PF13175"/>
    </source>
</evidence>
<proteinExistence type="predicted"/>
<dbReference type="GO" id="GO:0006302">
    <property type="term" value="P:double-strand break repair"/>
    <property type="evidence" value="ECO:0007669"/>
    <property type="project" value="TreeGrafter"/>
</dbReference>
<dbReference type="GO" id="GO:0000731">
    <property type="term" value="P:DNA synthesis involved in DNA repair"/>
    <property type="evidence" value="ECO:0007669"/>
    <property type="project" value="TreeGrafter"/>
</dbReference>